<evidence type="ECO:0000256" key="1">
    <source>
        <dbReference type="SAM" id="MobiDB-lite"/>
    </source>
</evidence>
<dbReference type="OrthoDB" id="4478371at2759"/>
<name>A0A5N6SLC5_ASPPS</name>
<dbReference type="Proteomes" id="UP000325672">
    <property type="component" value="Unassembled WGS sequence"/>
</dbReference>
<proteinExistence type="predicted"/>
<feature type="region of interest" description="Disordered" evidence="1">
    <location>
        <begin position="94"/>
        <end position="133"/>
    </location>
</feature>
<dbReference type="RefSeq" id="XP_031911561.1">
    <property type="nucleotide sequence ID" value="XM_032060378.1"/>
</dbReference>
<keyword evidence="3" id="KW-1185">Reference proteome</keyword>
<sequence length="133" mass="14780">MSYHFDSHRGGSSQAGTSFAIGGREEIAIPAQWSDLRAGGRVFLQGRNCEIIAIQPSEFNSSMVRIVRRDAKTKAPMNDQYVNVRETVYVPCEETYNPPSSGRNEGLREDARGPSSQMVARTYQPSNGGYYLQ</sequence>
<organism evidence="2 3">
    <name type="scientific">Aspergillus pseudotamarii</name>
    <dbReference type="NCBI Taxonomy" id="132259"/>
    <lineage>
        <taxon>Eukaryota</taxon>
        <taxon>Fungi</taxon>
        <taxon>Dikarya</taxon>
        <taxon>Ascomycota</taxon>
        <taxon>Pezizomycotina</taxon>
        <taxon>Eurotiomycetes</taxon>
        <taxon>Eurotiomycetidae</taxon>
        <taxon>Eurotiales</taxon>
        <taxon>Aspergillaceae</taxon>
        <taxon>Aspergillus</taxon>
        <taxon>Aspergillus subgen. Circumdati</taxon>
    </lineage>
</organism>
<protein>
    <submittedName>
        <fullName evidence="2">Uncharacterized protein</fullName>
    </submittedName>
</protein>
<gene>
    <name evidence="2" type="ORF">BDV38DRAFT_284931</name>
</gene>
<dbReference type="EMBL" id="ML743593">
    <property type="protein sequence ID" value="KAE8135498.1"/>
    <property type="molecule type" value="Genomic_DNA"/>
</dbReference>
<feature type="compositionally biased region" description="Polar residues" evidence="1">
    <location>
        <begin position="114"/>
        <end position="127"/>
    </location>
</feature>
<dbReference type="AlphaFoldDB" id="A0A5N6SLC5"/>
<reference evidence="2 3" key="1">
    <citation type="submission" date="2019-04" db="EMBL/GenBank/DDBJ databases">
        <title>Friends and foes A comparative genomics study of 23 Aspergillus species from section Flavi.</title>
        <authorList>
            <consortium name="DOE Joint Genome Institute"/>
            <person name="Kjaerbolling I."/>
            <person name="Vesth T."/>
            <person name="Frisvad J.C."/>
            <person name="Nybo J.L."/>
            <person name="Theobald S."/>
            <person name="Kildgaard S."/>
            <person name="Isbrandt T."/>
            <person name="Kuo A."/>
            <person name="Sato A."/>
            <person name="Lyhne E.K."/>
            <person name="Kogle M.E."/>
            <person name="Wiebenga A."/>
            <person name="Kun R.S."/>
            <person name="Lubbers R.J."/>
            <person name="Makela M.R."/>
            <person name="Barry K."/>
            <person name="Chovatia M."/>
            <person name="Clum A."/>
            <person name="Daum C."/>
            <person name="Haridas S."/>
            <person name="He G."/>
            <person name="LaButti K."/>
            <person name="Lipzen A."/>
            <person name="Mondo S."/>
            <person name="Riley R."/>
            <person name="Salamov A."/>
            <person name="Simmons B.A."/>
            <person name="Magnuson J.K."/>
            <person name="Henrissat B."/>
            <person name="Mortensen U.H."/>
            <person name="Larsen T.O."/>
            <person name="Devries R.P."/>
            <person name="Grigoriev I.V."/>
            <person name="Machida M."/>
            <person name="Baker S.E."/>
            <person name="Andersen M.R."/>
        </authorList>
    </citation>
    <scope>NUCLEOTIDE SEQUENCE [LARGE SCALE GENOMIC DNA]</scope>
    <source>
        <strain evidence="2 3">CBS 117625</strain>
    </source>
</reference>
<evidence type="ECO:0000313" key="2">
    <source>
        <dbReference type="EMBL" id="KAE8135498.1"/>
    </source>
</evidence>
<evidence type="ECO:0000313" key="3">
    <source>
        <dbReference type="Proteomes" id="UP000325672"/>
    </source>
</evidence>
<accession>A0A5N6SLC5</accession>
<dbReference type="GeneID" id="43644588"/>